<protein>
    <submittedName>
        <fullName evidence="2">Ppox protein</fullName>
    </submittedName>
</protein>
<evidence type="ECO:0000313" key="2">
    <source>
        <dbReference type="EMBL" id="CAE7306092.1"/>
    </source>
</evidence>
<accession>A0A812NVW0</accession>
<reference evidence="2" key="1">
    <citation type="submission" date="2021-02" db="EMBL/GenBank/DDBJ databases">
        <authorList>
            <person name="Dougan E. K."/>
            <person name="Rhodes N."/>
            <person name="Thang M."/>
            <person name="Chan C."/>
        </authorList>
    </citation>
    <scope>NUCLEOTIDE SEQUENCE</scope>
</reference>
<dbReference type="OrthoDB" id="419752at2759"/>
<dbReference type="Proteomes" id="UP000604046">
    <property type="component" value="Unassembled WGS sequence"/>
</dbReference>
<comment type="caution">
    <text evidence="2">The sequence shown here is derived from an EMBL/GenBank/DDBJ whole genome shotgun (WGS) entry which is preliminary data.</text>
</comment>
<evidence type="ECO:0000313" key="3">
    <source>
        <dbReference type="Proteomes" id="UP000604046"/>
    </source>
</evidence>
<dbReference type="AlphaFoldDB" id="A0A812NVW0"/>
<keyword evidence="3" id="KW-1185">Reference proteome</keyword>
<gene>
    <name evidence="2" type="primary">Ppox</name>
    <name evidence="2" type="ORF">SNAT2548_LOCUS16085</name>
</gene>
<dbReference type="InterPro" id="IPR036188">
    <property type="entry name" value="FAD/NAD-bd_sf"/>
</dbReference>
<organism evidence="2 3">
    <name type="scientific">Symbiodinium natans</name>
    <dbReference type="NCBI Taxonomy" id="878477"/>
    <lineage>
        <taxon>Eukaryota</taxon>
        <taxon>Sar</taxon>
        <taxon>Alveolata</taxon>
        <taxon>Dinophyceae</taxon>
        <taxon>Suessiales</taxon>
        <taxon>Symbiodiniaceae</taxon>
        <taxon>Symbiodinium</taxon>
    </lineage>
</organism>
<dbReference type="Gene3D" id="3.50.50.60">
    <property type="entry name" value="FAD/NAD(P)-binding domain"/>
    <property type="match status" value="1"/>
</dbReference>
<dbReference type="EMBL" id="CAJNDS010002074">
    <property type="protein sequence ID" value="CAE7306092.1"/>
    <property type="molecule type" value="Genomic_DNA"/>
</dbReference>
<proteinExistence type="predicted"/>
<evidence type="ECO:0000256" key="1">
    <source>
        <dbReference type="SAM" id="MobiDB-lite"/>
    </source>
</evidence>
<feature type="region of interest" description="Disordered" evidence="1">
    <location>
        <begin position="152"/>
        <end position="175"/>
    </location>
</feature>
<name>A0A812NVW0_9DINO</name>
<sequence>MAEPLWPRSREPDESVAAFTSRRASRSLALRLADPICRGQLAGKAEDLSVRTCFPRLWHNEQRFGSVFVGAGGSETQSTDGNLHATCLIFRRSTWRTSPPRQRLERSSPIDSAAGWPSICWCAPLHHAAPQSTVFPRLSYQQLEAPRHSLSLQPAHGKSMPAPQPMAQSWSDAHGLEMHV</sequence>